<dbReference type="InterPro" id="IPR023198">
    <property type="entry name" value="PGP-like_dom2"/>
</dbReference>
<dbReference type="PANTHER" id="PTHR43611:SF3">
    <property type="entry name" value="FLAVIN MONONUCLEOTIDE HYDROLASE 1, CHLOROPLATIC"/>
    <property type="match status" value="1"/>
</dbReference>
<gene>
    <name evidence="2" type="ORF">EDD74_10312</name>
    <name evidence="1" type="ORF">FAEUMB_25670</name>
</gene>
<comment type="caution">
    <text evidence="2">The sequence shown here is derived from an EMBL/GenBank/DDBJ whole genome shotgun (WGS) entry which is preliminary data.</text>
</comment>
<dbReference type="PRINTS" id="PR00413">
    <property type="entry name" value="HADHALOGNASE"/>
</dbReference>
<sequence>MIDTVIFDLGKVLVEYDWESYLKQFCFDEKTFQVLADAIFLSEAWILGDQGAVTPEEWLQCFLQNAPHNEKEVRQVFEGLAGCIHKFPYTDRLIAHFREKGCRIYYLSNYSEGLYEMTKEELGFINSFDGGVFSYKEKCIKPEEKIYKTLLTRYNIKPENAIFFDDRPENVEAAKMLGIQGVVFTPEVAEEYLG</sequence>
<evidence type="ECO:0000313" key="2">
    <source>
        <dbReference type="EMBL" id="TCS69562.1"/>
    </source>
</evidence>
<dbReference type="Gene3D" id="3.40.50.1000">
    <property type="entry name" value="HAD superfamily/HAD-like"/>
    <property type="match status" value="1"/>
</dbReference>
<evidence type="ECO:0000313" key="3">
    <source>
        <dbReference type="Proteomes" id="UP000294613"/>
    </source>
</evidence>
<dbReference type="Proteomes" id="UP000702954">
    <property type="component" value="Unassembled WGS sequence"/>
</dbReference>
<dbReference type="SFLD" id="SFLDS00003">
    <property type="entry name" value="Haloacid_Dehalogenase"/>
    <property type="match status" value="1"/>
</dbReference>
<dbReference type="EMBL" id="BHEO01000008">
    <property type="protein sequence ID" value="GBU06026.1"/>
    <property type="molecule type" value="Genomic_DNA"/>
</dbReference>
<dbReference type="PANTHER" id="PTHR43611">
    <property type="entry name" value="ALPHA-D-GLUCOSE 1-PHOSPHATE PHOSPHATASE"/>
    <property type="match status" value="1"/>
</dbReference>
<dbReference type="InterPro" id="IPR036412">
    <property type="entry name" value="HAD-like_sf"/>
</dbReference>
<evidence type="ECO:0000313" key="1">
    <source>
        <dbReference type="EMBL" id="GBU06026.1"/>
    </source>
</evidence>
<accession>A0A4R3JT88</accession>
<dbReference type="SUPFAM" id="SSF56784">
    <property type="entry name" value="HAD-like"/>
    <property type="match status" value="1"/>
</dbReference>
<dbReference type="SFLD" id="SFLDG01129">
    <property type="entry name" value="C1.5:_HAD__Beta-PGM__Phosphata"/>
    <property type="match status" value="1"/>
</dbReference>
<name>A0A4R3JT88_9FIRM</name>
<reference evidence="1 4" key="1">
    <citation type="journal article" date="2018" name="Int. J. Syst. Evol. Microbiol.">
        <title>Draft Genome Sequence of Faecalimonas umbilicata JCM 30896T, an Acetate-Producing Bacterium Isolated from Human Feces.</title>
        <authorList>
            <person name="Sakamoto M."/>
            <person name="Ikeyama N."/>
            <person name="Yuki M."/>
            <person name="Ohkuma M."/>
        </authorList>
    </citation>
    <scope>NUCLEOTIDE SEQUENCE [LARGE SCALE GENOMIC DNA]</scope>
    <source>
        <strain evidence="1 4">EGH7</strain>
    </source>
</reference>
<organism evidence="2 3">
    <name type="scientific">Faecalimonas umbilicata</name>
    <dbReference type="NCBI Taxonomy" id="1912855"/>
    <lineage>
        <taxon>Bacteria</taxon>
        <taxon>Bacillati</taxon>
        <taxon>Bacillota</taxon>
        <taxon>Clostridia</taxon>
        <taxon>Lachnospirales</taxon>
        <taxon>Lachnospiraceae</taxon>
        <taxon>Faecalimonas</taxon>
    </lineage>
</organism>
<evidence type="ECO:0000313" key="4">
    <source>
        <dbReference type="Proteomes" id="UP000702954"/>
    </source>
</evidence>
<dbReference type="Gene3D" id="1.10.150.240">
    <property type="entry name" value="Putative phosphatase, domain 2"/>
    <property type="match status" value="1"/>
</dbReference>
<protein>
    <submittedName>
        <fullName evidence="1">Haloacid dehalogenase</fullName>
    </submittedName>
    <submittedName>
        <fullName evidence="2">Putative hydrolase of the HAD superfamily</fullName>
    </submittedName>
</protein>
<dbReference type="InterPro" id="IPR023214">
    <property type="entry name" value="HAD_sf"/>
</dbReference>
<keyword evidence="2" id="KW-0378">Hydrolase</keyword>
<dbReference type="GeneID" id="97506950"/>
<dbReference type="Proteomes" id="UP000294613">
    <property type="component" value="Unassembled WGS sequence"/>
</dbReference>
<proteinExistence type="predicted"/>
<dbReference type="InterPro" id="IPR006439">
    <property type="entry name" value="HAD-SF_hydro_IA"/>
</dbReference>
<keyword evidence="4" id="KW-1185">Reference proteome</keyword>
<dbReference type="NCBIfam" id="TIGR01509">
    <property type="entry name" value="HAD-SF-IA-v3"/>
    <property type="match status" value="1"/>
</dbReference>
<dbReference type="EMBL" id="SLZV01000003">
    <property type="protein sequence ID" value="TCS69562.1"/>
    <property type="molecule type" value="Genomic_DNA"/>
</dbReference>
<dbReference type="GO" id="GO:0016787">
    <property type="term" value="F:hydrolase activity"/>
    <property type="evidence" value="ECO:0007669"/>
    <property type="project" value="UniProtKB-KW"/>
</dbReference>
<reference evidence="2 3" key="2">
    <citation type="submission" date="2019-03" db="EMBL/GenBank/DDBJ databases">
        <title>Genomic Encyclopedia of Type Strains, Phase IV (KMG-IV): sequencing the most valuable type-strain genomes for metagenomic binning, comparative biology and taxonomic classification.</title>
        <authorList>
            <person name="Goeker M."/>
        </authorList>
    </citation>
    <scope>NUCLEOTIDE SEQUENCE [LARGE SCALE GENOMIC DNA]</scope>
    <source>
        <strain evidence="2 3">DSM 103426</strain>
    </source>
</reference>
<dbReference type="CDD" id="cd02603">
    <property type="entry name" value="HAD_sEH-N_like"/>
    <property type="match status" value="1"/>
</dbReference>
<dbReference type="AlphaFoldDB" id="A0A4R3JT88"/>
<dbReference type="RefSeq" id="WP_008975786.1">
    <property type="nucleotide sequence ID" value="NZ_AP031411.1"/>
</dbReference>
<dbReference type="Pfam" id="PF00702">
    <property type="entry name" value="Hydrolase"/>
    <property type="match status" value="1"/>
</dbReference>